<evidence type="ECO:0000313" key="4">
    <source>
        <dbReference type="Proteomes" id="UP000002051"/>
    </source>
</evidence>
<dbReference type="HOGENOM" id="CLU_2889103_0_0_1"/>
<dbReference type="EnsemblPlants" id="AES61135">
    <property type="protein sequence ID" value="AES61135"/>
    <property type="gene ID" value="MTR_1g079300"/>
</dbReference>
<gene>
    <name evidence="2" type="ordered locus">MTR_1g079300</name>
</gene>
<accession>G7I5L4</accession>
<evidence type="ECO:0000256" key="1">
    <source>
        <dbReference type="SAM" id="Phobius"/>
    </source>
</evidence>
<feature type="transmembrane region" description="Helical" evidence="1">
    <location>
        <begin position="12"/>
        <end position="36"/>
    </location>
</feature>
<keyword evidence="1" id="KW-0472">Membrane</keyword>
<evidence type="ECO:0000313" key="2">
    <source>
        <dbReference type="EMBL" id="AES61135.2"/>
    </source>
</evidence>
<keyword evidence="1 2" id="KW-0812">Transmembrane</keyword>
<organism evidence="2 4">
    <name type="scientific">Medicago truncatula</name>
    <name type="common">Barrel medic</name>
    <name type="synonym">Medicago tribuloides</name>
    <dbReference type="NCBI Taxonomy" id="3880"/>
    <lineage>
        <taxon>Eukaryota</taxon>
        <taxon>Viridiplantae</taxon>
        <taxon>Streptophyta</taxon>
        <taxon>Embryophyta</taxon>
        <taxon>Tracheophyta</taxon>
        <taxon>Spermatophyta</taxon>
        <taxon>Magnoliopsida</taxon>
        <taxon>eudicotyledons</taxon>
        <taxon>Gunneridae</taxon>
        <taxon>Pentapetalae</taxon>
        <taxon>rosids</taxon>
        <taxon>fabids</taxon>
        <taxon>Fabales</taxon>
        <taxon>Fabaceae</taxon>
        <taxon>Papilionoideae</taxon>
        <taxon>50 kb inversion clade</taxon>
        <taxon>NPAAA clade</taxon>
        <taxon>Hologalegina</taxon>
        <taxon>IRL clade</taxon>
        <taxon>Trifolieae</taxon>
        <taxon>Medicago</taxon>
    </lineage>
</organism>
<reference evidence="3" key="3">
    <citation type="submission" date="2015-04" db="UniProtKB">
        <authorList>
            <consortium name="EnsemblPlants"/>
        </authorList>
    </citation>
    <scope>IDENTIFICATION</scope>
    <source>
        <strain evidence="3">cv. Jemalong A17</strain>
    </source>
</reference>
<dbReference type="EMBL" id="CM001217">
    <property type="protein sequence ID" value="AES61135.2"/>
    <property type="molecule type" value="Genomic_DNA"/>
</dbReference>
<dbReference type="AlphaFoldDB" id="G7I5L4"/>
<dbReference type="PaxDb" id="3880-AES61135"/>
<reference evidence="2 4" key="1">
    <citation type="journal article" date="2011" name="Nature">
        <title>The Medicago genome provides insight into the evolution of rhizobial symbioses.</title>
        <authorList>
            <person name="Young N.D."/>
            <person name="Debelle F."/>
            <person name="Oldroyd G.E."/>
            <person name="Geurts R."/>
            <person name="Cannon S.B."/>
            <person name="Udvardi M.K."/>
            <person name="Benedito V.A."/>
            <person name="Mayer K.F."/>
            <person name="Gouzy J."/>
            <person name="Schoof H."/>
            <person name="Van de Peer Y."/>
            <person name="Proost S."/>
            <person name="Cook D.R."/>
            <person name="Meyers B.C."/>
            <person name="Spannagl M."/>
            <person name="Cheung F."/>
            <person name="De Mita S."/>
            <person name="Krishnakumar V."/>
            <person name="Gundlach H."/>
            <person name="Zhou S."/>
            <person name="Mudge J."/>
            <person name="Bharti A.K."/>
            <person name="Murray J.D."/>
            <person name="Naoumkina M.A."/>
            <person name="Rosen B."/>
            <person name="Silverstein K.A."/>
            <person name="Tang H."/>
            <person name="Rombauts S."/>
            <person name="Zhao P.X."/>
            <person name="Zhou P."/>
            <person name="Barbe V."/>
            <person name="Bardou P."/>
            <person name="Bechner M."/>
            <person name="Bellec A."/>
            <person name="Berger A."/>
            <person name="Berges H."/>
            <person name="Bidwell S."/>
            <person name="Bisseling T."/>
            <person name="Choisne N."/>
            <person name="Couloux A."/>
            <person name="Denny R."/>
            <person name="Deshpande S."/>
            <person name="Dai X."/>
            <person name="Doyle J.J."/>
            <person name="Dudez A.M."/>
            <person name="Farmer A.D."/>
            <person name="Fouteau S."/>
            <person name="Franken C."/>
            <person name="Gibelin C."/>
            <person name="Gish J."/>
            <person name="Goldstein S."/>
            <person name="Gonzalez A.J."/>
            <person name="Green P.J."/>
            <person name="Hallab A."/>
            <person name="Hartog M."/>
            <person name="Hua A."/>
            <person name="Humphray S.J."/>
            <person name="Jeong D.H."/>
            <person name="Jing Y."/>
            <person name="Jocker A."/>
            <person name="Kenton S.M."/>
            <person name="Kim D.J."/>
            <person name="Klee K."/>
            <person name="Lai H."/>
            <person name="Lang C."/>
            <person name="Lin S."/>
            <person name="Macmil S.L."/>
            <person name="Magdelenat G."/>
            <person name="Matthews L."/>
            <person name="McCorrison J."/>
            <person name="Monaghan E.L."/>
            <person name="Mun J.H."/>
            <person name="Najar F.Z."/>
            <person name="Nicholson C."/>
            <person name="Noirot C."/>
            <person name="O'Bleness M."/>
            <person name="Paule C.R."/>
            <person name="Poulain J."/>
            <person name="Prion F."/>
            <person name="Qin B."/>
            <person name="Qu C."/>
            <person name="Retzel E.F."/>
            <person name="Riddle C."/>
            <person name="Sallet E."/>
            <person name="Samain S."/>
            <person name="Samson N."/>
            <person name="Sanders I."/>
            <person name="Saurat O."/>
            <person name="Scarpelli C."/>
            <person name="Schiex T."/>
            <person name="Segurens B."/>
            <person name="Severin A.J."/>
            <person name="Sherrier D.J."/>
            <person name="Shi R."/>
            <person name="Sims S."/>
            <person name="Singer S.R."/>
            <person name="Sinharoy S."/>
            <person name="Sterck L."/>
            <person name="Viollet A."/>
            <person name="Wang B.B."/>
            <person name="Wang K."/>
            <person name="Wang M."/>
            <person name="Wang X."/>
            <person name="Warfsmann J."/>
            <person name="Weissenbach J."/>
            <person name="White D.D."/>
            <person name="White J.D."/>
            <person name="Wiley G.B."/>
            <person name="Wincker P."/>
            <person name="Xing Y."/>
            <person name="Yang L."/>
            <person name="Yao Z."/>
            <person name="Ying F."/>
            <person name="Zhai J."/>
            <person name="Zhou L."/>
            <person name="Zuber A."/>
            <person name="Denarie J."/>
            <person name="Dixon R.A."/>
            <person name="May G.D."/>
            <person name="Schwartz D.C."/>
            <person name="Rogers J."/>
            <person name="Quetier F."/>
            <person name="Town C.D."/>
            <person name="Roe B.A."/>
        </authorList>
    </citation>
    <scope>NUCLEOTIDE SEQUENCE [LARGE SCALE GENOMIC DNA]</scope>
    <source>
        <strain evidence="2">A17</strain>
        <strain evidence="3 4">cv. Jemalong A17</strain>
    </source>
</reference>
<keyword evidence="4" id="KW-1185">Reference proteome</keyword>
<evidence type="ECO:0000313" key="3">
    <source>
        <dbReference type="EnsemblPlants" id="AES61135"/>
    </source>
</evidence>
<proteinExistence type="predicted"/>
<protein>
    <submittedName>
        <fullName evidence="2">Transmembrane protein, putative</fullName>
    </submittedName>
</protein>
<reference evidence="2 4" key="2">
    <citation type="journal article" date="2014" name="BMC Genomics">
        <title>An improved genome release (version Mt4.0) for the model legume Medicago truncatula.</title>
        <authorList>
            <person name="Tang H."/>
            <person name="Krishnakumar V."/>
            <person name="Bidwell S."/>
            <person name="Rosen B."/>
            <person name="Chan A."/>
            <person name="Zhou S."/>
            <person name="Gentzbittel L."/>
            <person name="Childs K.L."/>
            <person name="Yandell M."/>
            <person name="Gundlach H."/>
            <person name="Mayer K.F."/>
            <person name="Schwartz D.C."/>
            <person name="Town C.D."/>
        </authorList>
    </citation>
    <scope>GENOME REANNOTATION</scope>
    <source>
        <strain evidence="3 4">cv. Jemalong A17</strain>
    </source>
</reference>
<accession>A0A0C3UPU8</accession>
<keyword evidence="1" id="KW-1133">Transmembrane helix</keyword>
<name>G7I5L4_MEDTR</name>
<sequence length="63" mass="7166">MVAFLMEDRSFSGLIFVTTFGPLCMILVAVMSHFFLHERMLLGRSAGYLFGIVPRALGEKQRR</sequence>
<dbReference type="Proteomes" id="UP000002051">
    <property type="component" value="Unassembled WGS sequence"/>
</dbReference>